<keyword evidence="2" id="KW-1185">Reference proteome</keyword>
<protein>
    <recommendedName>
        <fullName evidence="3">Secreted protein</fullName>
    </recommendedName>
</protein>
<dbReference type="EMBL" id="BQKI01000085">
    <property type="protein sequence ID" value="GJN34304.1"/>
    <property type="molecule type" value="Genomic_DNA"/>
</dbReference>
<dbReference type="AlphaFoldDB" id="A0AAV5FF22"/>
<evidence type="ECO:0000313" key="1">
    <source>
        <dbReference type="EMBL" id="GJN34304.1"/>
    </source>
</evidence>
<organism evidence="1 2">
    <name type="scientific">Eleusine coracana subsp. coracana</name>
    <dbReference type="NCBI Taxonomy" id="191504"/>
    <lineage>
        <taxon>Eukaryota</taxon>
        <taxon>Viridiplantae</taxon>
        <taxon>Streptophyta</taxon>
        <taxon>Embryophyta</taxon>
        <taxon>Tracheophyta</taxon>
        <taxon>Spermatophyta</taxon>
        <taxon>Magnoliopsida</taxon>
        <taxon>Liliopsida</taxon>
        <taxon>Poales</taxon>
        <taxon>Poaceae</taxon>
        <taxon>PACMAD clade</taxon>
        <taxon>Chloridoideae</taxon>
        <taxon>Cynodonteae</taxon>
        <taxon>Eleusininae</taxon>
        <taxon>Eleusine</taxon>
    </lineage>
</organism>
<reference evidence="1" key="2">
    <citation type="submission" date="2021-12" db="EMBL/GenBank/DDBJ databases">
        <title>Resequencing data analysis of finger millet.</title>
        <authorList>
            <person name="Hatakeyama M."/>
            <person name="Aluri S."/>
            <person name="Balachadran M.T."/>
            <person name="Sivarajan S.R."/>
            <person name="Poveda L."/>
            <person name="Shimizu-Inatsugi R."/>
            <person name="Schlapbach R."/>
            <person name="Sreeman S.M."/>
            <person name="Shimizu K.K."/>
        </authorList>
    </citation>
    <scope>NUCLEOTIDE SEQUENCE</scope>
</reference>
<evidence type="ECO:0000313" key="2">
    <source>
        <dbReference type="Proteomes" id="UP001054889"/>
    </source>
</evidence>
<proteinExistence type="predicted"/>
<gene>
    <name evidence="1" type="primary">gb22953</name>
    <name evidence="1" type="ORF">PR202_gb22953</name>
</gene>
<comment type="caution">
    <text evidence="1">The sequence shown here is derived from an EMBL/GenBank/DDBJ whole genome shotgun (WGS) entry which is preliminary data.</text>
</comment>
<name>A0AAV5FF22_ELECO</name>
<sequence>MARAVKLLCPHRAASSLGLAASTCNVVARAETRKGTALSKTGGGWTSRVVHRGTGRSSGLDGGVELIGSRSRWANLGGRGGQRDGAMGIWQLVNI</sequence>
<accession>A0AAV5FF22</accession>
<evidence type="ECO:0008006" key="3">
    <source>
        <dbReference type="Google" id="ProtNLM"/>
    </source>
</evidence>
<reference evidence="1" key="1">
    <citation type="journal article" date="2018" name="DNA Res.">
        <title>Multiple hybrid de novo genome assembly of finger millet, an orphan allotetraploid crop.</title>
        <authorList>
            <person name="Hatakeyama M."/>
            <person name="Aluri S."/>
            <person name="Balachadran M.T."/>
            <person name="Sivarajan S.R."/>
            <person name="Patrignani A."/>
            <person name="Gruter S."/>
            <person name="Poveda L."/>
            <person name="Shimizu-Inatsugi R."/>
            <person name="Baeten J."/>
            <person name="Francoijs K.J."/>
            <person name="Nataraja K.N."/>
            <person name="Reddy Y.A.N."/>
            <person name="Phadnis S."/>
            <person name="Ravikumar R.L."/>
            <person name="Schlapbach R."/>
            <person name="Sreeman S.M."/>
            <person name="Shimizu K.K."/>
        </authorList>
    </citation>
    <scope>NUCLEOTIDE SEQUENCE</scope>
</reference>
<dbReference type="Proteomes" id="UP001054889">
    <property type="component" value="Unassembled WGS sequence"/>
</dbReference>